<feature type="domain" description="AB hydrolase-1" evidence="3">
    <location>
        <begin position="78"/>
        <end position="328"/>
    </location>
</feature>
<reference evidence="4 5" key="1">
    <citation type="journal article" date="2011" name="J. Bacteriol.">
        <title>Genome sequence of the 1,4-dioxane-degrading Pseudonocardia dioxanivorans strain CB1190.</title>
        <authorList>
            <person name="Sales C.M."/>
            <person name="Mahendra S."/>
            <person name="Grostern A."/>
            <person name="Parales R.E."/>
            <person name="Goodwin L.A."/>
            <person name="Woyke T."/>
            <person name="Nolan M."/>
            <person name="Lapidus A."/>
            <person name="Chertkov O."/>
            <person name="Ovchinnikova G."/>
            <person name="Sczyrba A."/>
            <person name="Alvarez-Cohen L."/>
        </authorList>
    </citation>
    <scope>NUCLEOTIDE SEQUENCE [LARGE SCALE GENOMIC DNA]</scope>
    <source>
        <strain evidence="5">ATCC 55486 / DSM 44775 / JCM 13855 / CB1190</strain>
    </source>
</reference>
<dbReference type="GO" id="GO:0016787">
    <property type="term" value="F:hydrolase activity"/>
    <property type="evidence" value="ECO:0007669"/>
    <property type="project" value="UniProtKB-KW"/>
</dbReference>
<evidence type="ECO:0000256" key="2">
    <source>
        <dbReference type="SAM" id="MobiDB-lite"/>
    </source>
</evidence>
<dbReference type="KEGG" id="pdx:Psed_1082"/>
<dbReference type="InterPro" id="IPR050266">
    <property type="entry name" value="AB_hydrolase_sf"/>
</dbReference>
<dbReference type="InterPro" id="IPR029058">
    <property type="entry name" value="AB_hydrolase_fold"/>
</dbReference>
<dbReference type="PANTHER" id="PTHR43798">
    <property type="entry name" value="MONOACYLGLYCEROL LIPASE"/>
    <property type="match status" value="1"/>
</dbReference>
<organism evidence="4 5">
    <name type="scientific">Pseudonocardia dioxanivorans (strain ATCC 55486 / DSM 44775 / JCM 13855 / CB1190)</name>
    <dbReference type="NCBI Taxonomy" id="675635"/>
    <lineage>
        <taxon>Bacteria</taxon>
        <taxon>Bacillati</taxon>
        <taxon>Actinomycetota</taxon>
        <taxon>Actinomycetes</taxon>
        <taxon>Pseudonocardiales</taxon>
        <taxon>Pseudonocardiaceae</taxon>
        <taxon>Pseudonocardia</taxon>
    </lineage>
</organism>
<feature type="region of interest" description="Disordered" evidence="2">
    <location>
        <begin position="1"/>
        <end position="28"/>
    </location>
</feature>
<sequence length="364" mass="38226">MVCRGAMSDAGRMPEPAAGSASDGAVRPPVTRSAVLAPRQTLPPLDLARRPWPGREITAGGVTLHVRETPGAAGARAVYVHGLSGSATNWTDLAGLLAPRAHGVAVDLPGFGLSRPLEPRRWTPAANADALAAFLHGAGDGPVHLLGNSLGGAVALLLAARHPDLVRTLTLISPAVPDLRPDPRRMSDPRIVLALVPGLGRRARRALAQVGPRERAEQVVALCFGDPSVAPEHRLVEATEEIVARGRLEWAGEAFTGATFGMIAGWFRPGAASLWSALRAVTAPTLVVWGDRDRLVAPRHAARTVRSLRDGRLLMLPGVGHVAQIEAPEAVACAVAGMWDAVEAGHRSRDGKMDAVTRVDNVES</sequence>
<dbReference type="Pfam" id="PF00561">
    <property type="entry name" value="Abhydrolase_1"/>
    <property type="match status" value="1"/>
</dbReference>
<dbReference type="EMBL" id="CP002593">
    <property type="protein sequence ID" value="AEA23333.1"/>
    <property type="molecule type" value="Genomic_DNA"/>
</dbReference>
<dbReference type="SUPFAM" id="SSF53474">
    <property type="entry name" value="alpha/beta-Hydrolases"/>
    <property type="match status" value="1"/>
</dbReference>
<dbReference type="InterPro" id="IPR000073">
    <property type="entry name" value="AB_hydrolase_1"/>
</dbReference>
<dbReference type="AlphaFoldDB" id="F4CQT3"/>
<gene>
    <name evidence="4" type="ordered locus">Psed_1082</name>
</gene>
<protein>
    <submittedName>
        <fullName evidence="4">Alpha/beta hydrolase fold protein</fullName>
    </submittedName>
</protein>
<evidence type="ECO:0000313" key="4">
    <source>
        <dbReference type="EMBL" id="AEA23333.1"/>
    </source>
</evidence>
<accession>F4CQT3</accession>
<dbReference type="STRING" id="675635.Psed_1082"/>
<dbReference type="eggNOG" id="COG2267">
    <property type="taxonomic scope" value="Bacteria"/>
</dbReference>
<proteinExistence type="predicted"/>
<dbReference type="GO" id="GO:0016020">
    <property type="term" value="C:membrane"/>
    <property type="evidence" value="ECO:0007669"/>
    <property type="project" value="TreeGrafter"/>
</dbReference>
<keyword evidence="5" id="KW-1185">Reference proteome</keyword>
<dbReference type="Proteomes" id="UP000007809">
    <property type="component" value="Chromosome"/>
</dbReference>
<evidence type="ECO:0000256" key="1">
    <source>
        <dbReference type="ARBA" id="ARBA00022801"/>
    </source>
</evidence>
<evidence type="ECO:0000259" key="3">
    <source>
        <dbReference type="Pfam" id="PF00561"/>
    </source>
</evidence>
<keyword evidence="1 4" id="KW-0378">Hydrolase</keyword>
<dbReference type="HOGENOM" id="CLU_020336_13_2_11"/>
<dbReference type="PRINTS" id="PR00111">
    <property type="entry name" value="ABHYDROLASE"/>
</dbReference>
<evidence type="ECO:0000313" key="5">
    <source>
        <dbReference type="Proteomes" id="UP000007809"/>
    </source>
</evidence>
<dbReference type="Gene3D" id="3.40.50.1820">
    <property type="entry name" value="alpha/beta hydrolase"/>
    <property type="match status" value="1"/>
</dbReference>
<name>F4CQT3_PSEUX</name>
<dbReference type="PANTHER" id="PTHR43798:SF31">
    <property type="entry name" value="AB HYDROLASE SUPERFAMILY PROTEIN YCLE"/>
    <property type="match status" value="1"/>
</dbReference>